<name>F0ZKM1_DICPU</name>
<organism evidence="1 2">
    <name type="scientific">Dictyostelium purpureum</name>
    <name type="common">Slime mold</name>
    <dbReference type="NCBI Taxonomy" id="5786"/>
    <lineage>
        <taxon>Eukaryota</taxon>
        <taxon>Amoebozoa</taxon>
        <taxon>Evosea</taxon>
        <taxon>Eumycetozoa</taxon>
        <taxon>Dictyostelia</taxon>
        <taxon>Dictyosteliales</taxon>
        <taxon>Dictyosteliaceae</taxon>
        <taxon>Dictyostelium</taxon>
    </lineage>
</organism>
<dbReference type="FunCoup" id="F0ZKM1">
    <property type="interactions" value="1679"/>
</dbReference>
<dbReference type="AlphaFoldDB" id="F0ZKM1"/>
<dbReference type="PANTHER" id="PTHR38739:SF2">
    <property type="match status" value="1"/>
</dbReference>
<feature type="non-terminal residue" evidence="1">
    <location>
        <position position="175"/>
    </location>
</feature>
<sequence length="175" mass="19764">GVGYNFQVGYCYPLITESYGNTNFKVSVTQDLKTTTIPQYKTNDKQCTSPNPSTTKTYTNGTCIQVPNYTDSALSMNVNGENEGNYVLVNIVENPKPPSLFGTKVATYGDPECESTPWFYYYYVNGTLFNNQPSNYQNTLIYCQEDRPLEKTCYSNGDCKTTSLMTGCKRDIIHW</sequence>
<dbReference type="PANTHER" id="PTHR38739">
    <property type="match status" value="1"/>
</dbReference>
<dbReference type="Proteomes" id="UP000001064">
    <property type="component" value="Unassembled WGS sequence"/>
</dbReference>
<evidence type="ECO:0000313" key="1">
    <source>
        <dbReference type="EMBL" id="EGC35486.1"/>
    </source>
</evidence>
<feature type="non-terminal residue" evidence="1">
    <location>
        <position position="1"/>
    </location>
</feature>
<gene>
    <name evidence="1" type="ORF">DICPUDRAFT_21341</name>
</gene>
<dbReference type="InterPro" id="IPR021837">
    <property type="entry name" value="CfaA/B/C"/>
</dbReference>
<accession>F0ZKM1</accession>
<evidence type="ECO:0000313" key="2">
    <source>
        <dbReference type="Proteomes" id="UP000001064"/>
    </source>
</evidence>
<reference evidence="2" key="1">
    <citation type="journal article" date="2011" name="Genome Biol.">
        <title>Comparative genomics of the social amoebae Dictyostelium discoideum and Dictyostelium purpureum.</title>
        <authorList>
            <consortium name="US DOE Joint Genome Institute (JGI-PGF)"/>
            <person name="Sucgang R."/>
            <person name="Kuo A."/>
            <person name="Tian X."/>
            <person name="Salerno W."/>
            <person name="Parikh A."/>
            <person name="Feasley C.L."/>
            <person name="Dalin E."/>
            <person name="Tu H."/>
            <person name="Huang E."/>
            <person name="Barry K."/>
            <person name="Lindquist E."/>
            <person name="Shapiro H."/>
            <person name="Bruce D."/>
            <person name="Schmutz J."/>
            <person name="Salamov A."/>
            <person name="Fey P."/>
            <person name="Gaudet P."/>
            <person name="Anjard C."/>
            <person name="Babu M.M."/>
            <person name="Basu S."/>
            <person name="Bushmanova Y."/>
            <person name="van der Wel H."/>
            <person name="Katoh-Kurasawa M."/>
            <person name="Dinh C."/>
            <person name="Coutinho P.M."/>
            <person name="Saito T."/>
            <person name="Elias M."/>
            <person name="Schaap P."/>
            <person name="Kay R.R."/>
            <person name="Henrissat B."/>
            <person name="Eichinger L."/>
            <person name="Rivero F."/>
            <person name="Putnam N.H."/>
            <person name="West C.M."/>
            <person name="Loomis W.F."/>
            <person name="Chisholm R.L."/>
            <person name="Shaulsky G."/>
            <person name="Strassmann J.E."/>
            <person name="Queller D.C."/>
            <person name="Kuspa A."/>
            <person name="Grigoriev I.V."/>
        </authorList>
    </citation>
    <scope>NUCLEOTIDE SEQUENCE [LARGE SCALE GENOMIC DNA]</scope>
    <source>
        <strain evidence="2">QSDP1</strain>
    </source>
</reference>
<dbReference type="RefSeq" id="XP_003287965.1">
    <property type="nucleotide sequence ID" value="XM_003287917.1"/>
</dbReference>
<dbReference type="VEuPathDB" id="AmoebaDB:DICPUDRAFT_21341"/>
<dbReference type="OMA" id="VWNLHEH"/>
<dbReference type="Pfam" id="PF11912">
    <property type="entry name" value="CfaA_B_C"/>
    <property type="match status" value="1"/>
</dbReference>
<keyword evidence="2" id="KW-1185">Reference proteome</keyword>
<dbReference type="InParanoid" id="F0ZKM1"/>
<dbReference type="KEGG" id="dpp:DICPUDRAFT_21341"/>
<proteinExistence type="predicted"/>
<dbReference type="GeneID" id="10501306"/>
<dbReference type="eggNOG" id="ENOG502RI6Y">
    <property type="taxonomic scope" value="Eukaryota"/>
</dbReference>
<protein>
    <submittedName>
        <fullName evidence="1">Uncharacterized protein</fullName>
    </submittedName>
</protein>
<dbReference type="EMBL" id="GL871058">
    <property type="protein sequence ID" value="EGC35486.1"/>
    <property type="molecule type" value="Genomic_DNA"/>
</dbReference>